<dbReference type="Gene3D" id="2.40.128.20">
    <property type="match status" value="1"/>
</dbReference>
<evidence type="ECO:0000313" key="4">
    <source>
        <dbReference type="Proteomes" id="UP000035425"/>
    </source>
</evidence>
<comment type="caution">
    <text evidence="3">The sequence shown here is derived from an EMBL/GenBank/DDBJ whole genome shotgun (WGS) entry which is preliminary data.</text>
</comment>
<reference evidence="3 4" key="1">
    <citation type="submission" date="2014-12" db="EMBL/GenBank/DDBJ databases">
        <title>Frankia sp. BMG5.1 draft genome.</title>
        <authorList>
            <person name="Gtari M."/>
            <person name="Ghodhbane-Gtari F."/>
            <person name="Nouioui I."/>
            <person name="Ktari A."/>
            <person name="Hezbri K."/>
            <person name="Mimouni W."/>
            <person name="Sbissi I."/>
            <person name="Ayari A."/>
            <person name="Yamanaka T."/>
            <person name="Normand P."/>
            <person name="Tisa L.S."/>
            <person name="Boudabous A."/>
        </authorList>
    </citation>
    <scope>NUCLEOTIDE SEQUENCE [LARGE SCALE GENOMIC DNA]</scope>
    <source>
        <strain evidence="3 4">BMG5.1</strain>
    </source>
</reference>
<name>A0ABR5F1B9_9ACTN</name>
<sequence length="182" mass="19866">MDVTVRPGPVVDLHPSLLPIAFLLGTWRGEGVGGYEGMDAFRYGQEVVFFSTGRPALSYTSHTWWIGEPRDGRSEGSPLATETGFWRVQPGEGDGPPTVEVMLAHPFGISEIYVGDVVGTRVELRSNVVIRTATARRVDRSQRLYGLVEGDLAYAIDMAAEGKPLQSHLSARLQRVSAADRP</sequence>
<dbReference type="InterPro" id="IPR045165">
    <property type="entry name" value="Nitrobindin"/>
</dbReference>
<dbReference type="RefSeq" id="WP_235433694.1">
    <property type="nucleotide sequence ID" value="NZ_JWIO01000032.1"/>
</dbReference>
<protein>
    <recommendedName>
        <fullName evidence="1">Peroxynitrite isomerase</fullName>
        <ecNumber evidence="1">5.99.-.-</ecNumber>
    </recommendedName>
    <alternativeName>
        <fullName evidence="1">Ferric nitrobindin</fullName>
        <shortName evidence="1">Nb(III)</shortName>
    </alternativeName>
</protein>
<gene>
    <name evidence="3" type="ORF">FrCorBMG51_17965</name>
</gene>
<feature type="binding site" description="axial binding residue" evidence="1">
    <location>
        <position position="168"/>
    </location>
    <ligand>
        <name>heme b</name>
        <dbReference type="ChEBI" id="CHEBI:60344"/>
    </ligand>
    <ligandPart>
        <name>Fe</name>
        <dbReference type="ChEBI" id="CHEBI:18248"/>
    </ligandPart>
</feature>
<dbReference type="InterPro" id="IPR012674">
    <property type="entry name" value="Calycin"/>
</dbReference>
<proteinExistence type="inferred from homology"/>
<comment type="pathway">
    <text evidence="1">Nitrogen metabolism.</text>
</comment>
<keyword evidence="1" id="KW-0349">Heme</keyword>
<dbReference type="PANTHER" id="PTHR15854">
    <property type="entry name" value="THAP4 PROTEIN"/>
    <property type="match status" value="1"/>
</dbReference>
<dbReference type="EC" id="5.99.-.-" evidence="1"/>
<dbReference type="InterPro" id="IPR022939">
    <property type="entry name" value="Nb(III)_bact/plant"/>
</dbReference>
<comment type="catalytic activity">
    <reaction evidence="1">
        <text>peroxynitrite = nitrate</text>
        <dbReference type="Rhea" id="RHEA:63116"/>
        <dbReference type="ChEBI" id="CHEBI:17632"/>
        <dbReference type="ChEBI" id="CHEBI:25941"/>
    </reaction>
</comment>
<comment type="domain">
    <text evidence="1">Forms a 10-stranded antiparallel beta-barrel structure able to accommodate a hydrophobic ligand in its interior. In fact, this fold hosts the heme group, which is located in a wide surface cleft.</text>
</comment>
<dbReference type="EMBL" id="JWIO01000032">
    <property type="protein sequence ID" value="KLL10460.1"/>
    <property type="molecule type" value="Genomic_DNA"/>
</dbReference>
<dbReference type="HAMAP" id="MF_01297">
    <property type="entry name" value="nitrobindin"/>
    <property type="match status" value="1"/>
</dbReference>
<dbReference type="CDD" id="cd07828">
    <property type="entry name" value="lipocalin_heme-bd-THAP4-like"/>
    <property type="match status" value="1"/>
</dbReference>
<feature type="domain" description="THAP4-like heme-binding" evidence="2">
    <location>
        <begin position="17"/>
        <end position="175"/>
    </location>
</feature>
<dbReference type="Pfam" id="PF08768">
    <property type="entry name" value="THAP4_heme-bd"/>
    <property type="match status" value="1"/>
</dbReference>
<keyword evidence="1" id="KW-0413">Isomerase</keyword>
<dbReference type="Proteomes" id="UP000035425">
    <property type="component" value="Unassembled WGS sequence"/>
</dbReference>
<evidence type="ECO:0000256" key="1">
    <source>
        <dbReference type="HAMAP-Rule" id="MF_01297"/>
    </source>
</evidence>
<accession>A0ABR5F1B9</accession>
<feature type="short sequence motif" description="GXWXGXG" evidence="1">
    <location>
        <begin position="25"/>
        <end position="31"/>
    </location>
</feature>
<dbReference type="PANTHER" id="PTHR15854:SF4">
    <property type="entry name" value="PEROXYNITRITE ISOMERASE THAP4"/>
    <property type="match status" value="1"/>
</dbReference>
<dbReference type="SUPFAM" id="SSF50814">
    <property type="entry name" value="Lipocalins"/>
    <property type="match status" value="1"/>
</dbReference>
<organism evidence="3 4">
    <name type="scientific">Protofrankia coriariae</name>
    <dbReference type="NCBI Taxonomy" id="1562887"/>
    <lineage>
        <taxon>Bacteria</taxon>
        <taxon>Bacillati</taxon>
        <taxon>Actinomycetota</taxon>
        <taxon>Actinomycetes</taxon>
        <taxon>Frankiales</taxon>
        <taxon>Frankiaceae</taxon>
        <taxon>Protofrankia</taxon>
    </lineage>
</organism>
<comment type="function">
    <text evidence="1">Heme-binding protein able to scavenge peroxynitrite and to protect free L-tyrosine against peroxynitrite-mediated nitration, by acting as a peroxynitrite isomerase that converts peroxynitrite to nitrate. Therefore, this protein likely plays a role in peroxynitrite sensing and in the detoxification of reactive nitrogen and oxygen species (RNS and ROS, respectively). Is able to bind nitric oxide (NO) in vitro, but may act as a sensor of peroxynitrite levels in vivo.</text>
</comment>
<evidence type="ECO:0000313" key="3">
    <source>
        <dbReference type="EMBL" id="KLL10460.1"/>
    </source>
</evidence>
<comment type="similarity">
    <text evidence="1">Belongs to the nitrobindin family.</text>
</comment>
<comment type="cofactor">
    <cofactor evidence="1">
        <name>heme b</name>
        <dbReference type="ChEBI" id="CHEBI:60344"/>
    </cofactor>
    <text evidence="1">Binds 1 heme b group per subunit, that coordinates a highly solvent-exposed Fe(III) atom.</text>
</comment>
<keyword evidence="1" id="KW-0408">Iron</keyword>
<evidence type="ECO:0000259" key="2">
    <source>
        <dbReference type="Pfam" id="PF08768"/>
    </source>
</evidence>
<comment type="caution">
    <text evidence="1">Lacks conserved residue(s) required for the propagation of feature annotation.</text>
</comment>
<keyword evidence="1" id="KW-0479">Metal-binding</keyword>
<keyword evidence="4" id="KW-1185">Reference proteome</keyword>
<dbReference type="InterPro" id="IPR014878">
    <property type="entry name" value="THAP4-like_heme-bd"/>
</dbReference>